<gene>
    <name evidence="2" type="ORF">EYB53_022245</name>
</gene>
<evidence type="ECO:0000259" key="1">
    <source>
        <dbReference type="Pfam" id="PF00656"/>
    </source>
</evidence>
<evidence type="ECO:0000313" key="2">
    <source>
        <dbReference type="EMBL" id="MBP1468450.1"/>
    </source>
</evidence>
<dbReference type="Proteomes" id="UP001193081">
    <property type="component" value="Unassembled WGS sequence"/>
</dbReference>
<evidence type="ECO:0000313" key="3">
    <source>
        <dbReference type="Proteomes" id="UP001193081"/>
    </source>
</evidence>
<proteinExistence type="predicted"/>
<reference evidence="2 3" key="1">
    <citation type="submission" date="2021-03" db="EMBL/GenBank/DDBJ databases">
        <authorList>
            <person name="Grouzdev D.S."/>
        </authorList>
    </citation>
    <scope>NUCLEOTIDE SEQUENCE [LARGE SCALE GENOMIC DNA]</scope>
    <source>
        <strain evidence="2 3">M50-1</strain>
    </source>
</reference>
<feature type="domain" description="Peptidase C14 caspase" evidence="1">
    <location>
        <begin position="8"/>
        <end position="232"/>
    </location>
</feature>
<comment type="caution">
    <text evidence="2">The sequence shown here is derived from an EMBL/GenBank/DDBJ whole genome shotgun (WGS) entry which is preliminary data.</text>
</comment>
<dbReference type="Gene3D" id="3.40.50.1460">
    <property type="match status" value="1"/>
</dbReference>
<dbReference type="RefSeq" id="WP_135481212.1">
    <property type="nucleotide sequence ID" value="NZ_SIJK02000069.1"/>
</dbReference>
<dbReference type="InterPro" id="IPR029030">
    <property type="entry name" value="Caspase-like_dom_sf"/>
</dbReference>
<organism evidence="2 3">
    <name type="scientific">Candidatus Chloroploca mongolica</name>
    <dbReference type="NCBI Taxonomy" id="2528176"/>
    <lineage>
        <taxon>Bacteria</taxon>
        <taxon>Bacillati</taxon>
        <taxon>Chloroflexota</taxon>
        <taxon>Chloroflexia</taxon>
        <taxon>Chloroflexales</taxon>
        <taxon>Chloroflexineae</taxon>
        <taxon>Oscillochloridaceae</taxon>
        <taxon>Candidatus Chloroploca</taxon>
    </lineage>
</organism>
<protein>
    <submittedName>
        <fullName evidence="2">Caspase family protein</fullName>
    </submittedName>
</protein>
<dbReference type="Pfam" id="PF00656">
    <property type="entry name" value="Peptidase_C14"/>
    <property type="match status" value="1"/>
</dbReference>
<dbReference type="EMBL" id="SIJK02000069">
    <property type="protein sequence ID" value="MBP1468450.1"/>
    <property type="molecule type" value="Genomic_DNA"/>
</dbReference>
<dbReference type="SUPFAM" id="SSF52129">
    <property type="entry name" value="Caspase-like"/>
    <property type="match status" value="1"/>
</dbReference>
<sequence>MMTWNQAHALLVGVGTYADPGLRGVPMTVADVHALAAVLGDPQCGGYAPGQVTHLTDAAASRAGVLAALDALAARVAEGDTVFVFYAGHGDYGDDGYYLTTHDTRMVGRKVAVGTGLREAEVIAKLRAMKAKRLLLIVNACHAGELSPVLAADDAPLTGTPLPPPVAAALLGTGEGRVIISACRENQYSFIGPGPLTLFTQALVDGLRGKGVTSNRGYISVFDLYTHLYFALDEAVPRTIPAAVRQRYGEQQEPELTILKGVGPFPVALYRGATTLGAFDGSGTPPEGTAVRAVNPAYAQAMLRQHQQSIGDQAHVGAAIAGDVHGNVTVTTHDQRGQHGGISFGSGNQLGNVNIGDVAGRDIIKGEITQGDRITTGDISGSGIAIGRGAQSTVRKIDTGGGDYAEGPLDKRTGTFVGGDQFTMSGDFSGAMLTIKSTLTNAVQRISAAPHGDAATKAQLQQLLAQLSAALQQVPPAHTGEAEAVAETAKTAVEQATKAQPNQTLVQISAEGLKQAAQNLAAVLPTVLPLATQIAEAVRRMSGG</sequence>
<accession>A0ABS4DG98</accession>
<name>A0ABS4DG98_9CHLR</name>
<dbReference type="InterPro" id="IPR011600">
    <property type="entry name" value="Pept_C14_caspase"/>
</dbReference>
<keyword evidence="3" id="KW-1185">Reference proteome</keyword>